<protein>
    <recommendedName>
        <fullName evidence="2">DUF4166 domain-containing protein</fullName>
    </recommendedName>
</protein>
<dbReference type="OrthoDB" id="2448833at2"/>
<feature type="domain" description="DUF4166" evidence="2">
    <location>
        <begin position="17"/>
        <end position="200"/>
    </location>
</feature>
<sequence>MSQGIYAQLLGEDFARLQPEVQEYFSLAPGSGYYGLGTGVFDVAGCPQAWLRPFLRLSASEQAFFPEYGEQVPFQIENHSHIDPFGRPSLTARRTLSFPAQQRVFEDTSSIVDGRLIDYVGKHHRLATELSLSVAADRKLRAVSHTSRLFTRQLKLRLPAALDAKAYTLQWWDAEAGKHRIQVKVIHPQIGLILVYAGGFDYQLKPYPAHEAAAHGVPSRLPHSAQPQRWETRS</sequence>
<dbReference type="Pfam" id="PF13761">
    <property type="entry name" value="DUF4166"/>
    <property type="match status" value="1"/>
</dbReference>
<accession>A0A0D4BYA5</accession>
<dbReference type="HOGENOM" id="CLU_105870_0_0_11"/>
<dbReference type="Proteomes" id="UP000061839">
    <property type="component" value="Chromosome"/>
</dbReference>
<dbReference type="KEGG" id="ari:UM93_07825"/>
<reference evidence="3 4" key="1">
    <citation type="journal article" date="2015" name="Genome Announc.">
        <title>Complete Genome Sequencing of Protease-Producing Novel Arthrobacter sp. Strain IHBB 11108 Using PacBio Single-Molecule Real-Time Sequencing Technology.</title>
        <authorList>
            <person name="Kiran S."/>
            <person name="Swarnkar M.K."/>
            <person name="Pal M."/>
            <person name="Thakur R."/>
            <person name="Tewari R."/>
            <person name="Singh A.K."/>
            <person name="Gulati A."/>
        </authorList>
    </citation>
    <scope>NUCLEOTIDE SEQUENCE [LARGE SCALE GENOMIC DNA]</scope>
    <source>
        <strain evidence="3 4">IHBB 11108</strain>
    </source>
</reference>
<dbReference type="InterPro" id="IPR025311">
    <property type="entry name" value="DUF4166"/>
</dbReference>
<name>A0A0D4BYA5_9MICC</name>
<dbReference type="STRING" id="1618207.UM93_07825"/>
<evidence type="ECO:0000313" key="3">
    <source>
        <dbReference type="EMBL" id="AJT41447.1"/>
    </source>
</evidence>
<evidence type="ECO:0000313" key="4">
    <source>
        <dbReference type="Proteomes" id="UP000061839"/>
    </source>
</evidence>
<feature type="compositionally biased region" description="Polar residues" evidence="1">
    <location>
        <begin position="225"/>
        <end position="234"/>
    </location>
</feature>
<keyword evidence="4" id="KW-1185">Reference proteome</keyword>
<dbReference type="PATRIC" id="fig|1618207.4.peg.1583"/>
<dbReference type="RefSeq" id="WP_045074824.1">
    <property type="nucleotide sequence ID" value="NZ_CP011005.1"/>
</dbReference>
<organism evidence="3 4">
    <name type="scientific">Psychromicrobium lacuslunae</name>
    <dbReference type="NCBI Taxonomy" id="1618207"/>
    <lineage>
        <taxon>Bacteria</taxon>
        <taxon>Bacillati</taxon>
        <taxon>Actinomycetota</taxon>
        <taxon>Actinomycetes</taxon>
        <taxon>Micrococcales</taxon>
        <taxon>Micrococcaceae</taxon>
        <taxon>Psychromicrobium</taxon>
    </lineage>
</organism>
<dbReference type="AlphaFoldDB" id="A0A0D4BYA5"/>
<dbReference type="EMBL" id="CP011005">
    <property type="protein sequence ID" value="AJT41447.1"/>
    <property type="molecule type" value="Genomic_DNA"/>
</dbReference>
<gene>
    <name evidence="3" type="ORF">UM93_07825</name>
</gene>
<proteinExistence type="predicted"/>
<evidence type="ECO:0000259" key="2">
    <source>
        <dbReference type="Pfam" id="PF13761"/>
    </source>
</evidence>
<evidence type="ECO:0000256" key="1">
    <source>
        <dbReference type="SAM" id="MobiDB-lite"/>
    </source>
</evidence>
<feature type="region of interest" description="Disordered" evidence="1">
    <location>
        <begin position="213"/>
        <end position="234"/>
    </location>
</feature>